<evidence type="ECO:0000256" key="5">
    <source>
        <dbReference type="ARBA" id="ARBA00022989"/>
    </source>
</evidence>
<dbReference type="InterPro" id="IPR023271">
    <property type="entry name" value="Aquaporin-like"/>
</dbReference>
<keyword evidence="2" id="KW-0813">Transport</keyword>
<organism evidence="8">
    <name type="scientific">viral metagenome</name>
    <dbReference type="NCBI Taxonomy" id="1070528"/>
    <lineage>
        <taxon>unclassified sequences</taxon>
        <taxon>metagenomes</taxon>
        <taxon>organismal metagenomes</taxon>
    </lineage>
</organism>
<evidence type="ECO:0000256" key="1">
    <source>
        <dbReference type="ARBA" id="ARBA00004127"/>
    </source>
</evidence>
<comment type="subcellular location">
    <subcellularLocation>
        <location evidence="1">Endomembrane system</location>
        <topology evidence="1">Multi-pass membrane protein</topology>
    </subcellularLocation>
</comment>
<evidence type="ECO:0000256" key="6">
    <source>
        <dbReference type="ARBA" id="ARBA00023136"/>
    </source>
</evidence>
<dbReference type="GO" id="GO:0005737">
    <property type="term" value="C:cytoplasm"/>
    <property type="evidence" value="ECO:0007669"/>
    <property type="project" value="UniProtKB-ARBA"/>
</dbReference>
<reference evidence="8" key="1">
    <citation type="journal article" date="2020" name="Nature">
        <title>Giant virus diversity and host interactions through global metagenomics.</title>
        <authorList>
            <person name="Schulz F."/>
            <person name="Roux S."/>
            <person name="Paez-Espino D."/>
            <person name="Jungbluth S."/>
            <person name="Walsh D.A."/>
            <person name="Denef V.J."/>
            <person name="McMahon K.D."/>
            <person name="Konstantinidis K.T."/>
            <person name="Eloe-Fadrosh E.A."/>
            <person name="Kyrpides N.C."/>
            <person name="Woyke T."/>
        </authorList>
    </citation>
    <scope>NUCLEOTIDE SEQUENCE</scope>
    <source>
        <strain evidence="8">GVMAG-M-3300009180-1</strain>
    </source>
</reference>
<dbReference type="PANTHER" id="PTHR45665">
    <property type="entry name" value="AQUAPORIN-8"/>
    <property type="match status" value="1"/>
</dbReference>
<name>A0A6C0F1E2_9ZZZZ</name>
<dbReference type="EMBL" id="MN739017">
    <property type="protein sequence ID" value="QHT35306.1"/>
    <property type="molecule type" value="Genomic_DNA"/>
</dbReference>
<keyword evidence="3 7" id="KW-0812">Transmembrane</keyword>
<keyword evidence="6 7" id="KW-0472">Membrane</keyword>
<proteinExistence type="predicted"/>
<dbReference type="PRINTS" id="PR00783">
    <property type="entry name" value="MINTRINSICP"/>
</dbReference>
<dbReference type="GO" id="GO:0012505">
    <property type="term" value="C:endomembrane system"/>
    <property type="evidence" value="ECO:0007669"/>
    <property type="project" value="UniProtKB-SubCell"/>
</dbReference>
<protein>
    <recommendedName>
        <fullName evidence="9">Major intrinsic protein</fullName>
    </recommendedName>
</protein>
<dbReference type="AlphaFoldDB" id="A0A6C0F1E2"/>
<feature type="transmembrane region" description="Helical" evidence="7">
    <location>
        <begin position="12"/>
        <end position="38"/>
    </location>
</feature>
<dbReference type="GO" id="GO:0015250">
    <property type="term" value="F:water channel activity"/>
    <property type="evidence" value="ECO:0007669"/>
    <property type="project" value="TreeGrafter"/>
</dbReference>
<keyword evidence="4" id="KW-0677">Repeat</keyword>
<evidence type="ECO:0000256" key="4">
    <source>
        <dbReference type="ARBA" id="ARBA00022737"/>
    </source>
</evidence>
<dbReference type="GO" id="GO:0019755">
    <property type="term" value="P:one-carbon compound transport"/>
    <property type="evidence" value="ECO:0007669"/>
    <property type="project" value="UniProtKB-ARBA"/>
</dbReference>
<sequence>MNKYLVEFLGTLLFIYVILATGNPLAIGATLALVLLIAAPISGGHINPAVSVIMASAGKIPTAELLPYVVAQVLGGLVALELYKRYKL</sequence>
<dbReference type="InterPro" id="IPR000425">
    <property type="entry name" value="MIP"/>
</dbReference>
<feature type="transmembrane region" description="Helical" evidence="7">
    <location>
        <begin position="65"/>
        <end position="83"/>
    </location>
</feature>
<evidence type="ECO:0008006" key="9">
    <source>
        <dbReference type="Google" id="ProtNLM"/>
    </source>
</evidence>
<dbReference type="PANTHER" id="PTHR45665:SF9">
    <property type="entry name" value="AQUAPORIN-8"/>
    <property type="match status" value="1"/>
</dbReference>
<evidence type="ECO:0000313" key="8">
    <source>
        <dbReference type="EMBL" id="QHT35306.1"/>
    </source>
</evidence>
<evidence type="ECO:0000256" key="7">
    <source>
        <dbReference type="SAM" id="Phobius"/>
    </source>
</evidence>
<dbReference type="InterPro" id="IPR034294">
    <property type="entry name" value="Aquaporin_transptr"/>
</dbReference>
<accession>A0A6C0F1E2</accession>
<dbReference type="Gene3D" id="1.20.1080.10">
    <property type="entry name" value="Glycerol uptake facilitator protein"/>
    <property type="match status" value="1"/>
</dbReference>
<keyword evidence="5 7" id="KW-1133">Transmembrane helix</keyword>
<dbReference type="SUPFAM" id="SSF81338">
    <property type="entry name" value="Aquaporin-like"/>
    <property type="match status" value="1"/>
</dbReference>
<dbReference type="GO" id="GO:0016020">
    <property type="term" value="C:membrane"/>
    <property type="evidence" value="ECO:0007669"/>
    <property type="project" value="InterPro"/>
</dbReference>
<evidence type="ECO:0000256" key="2">
    <source>
        <dbReference type="ARBA" id="ARBA00022448"/>
    </source>
</evidence>
<dbReference type="Pfam" id="PF00230">
    <property type="entry name" value="MIP"/>
    <property type="match status" value="1"/>
</dbReference>
<evidence type="ECO:0000256" key="3">
    <source>
        <dbReference type="ARBA" id="ARBA00022692"/>
    </source>
</evidence>